<proteinExistence type="predicted"/>
<keyword evidence="2" id="KW-1185">Reference proteome</keyword>
<protein>
    <submittedName>
        <fullName evidence="1">Uncharacterized protein</fullName>
    </submittedName>
</protein>
<organism evidence="1 2">
    <name type="scientific">Lasius platythorax</name>
    <dbReference type="NCBI Taxonomy" id="488582"/>
    <lineage>
        <taxon>Eukaryota</taxon>
        <taxon>Metazoa</taxon>
        <taxon>Ecdysozoa</taxon>
        <taxon>Arthropoda</taxon>
        <taxon>Hexapoda</taxon>
        <taxon>Insecta</taxon>
        <taxon>Pterygota</taxon>
        <taxon>Neoptera</taxon>
        <taxon>Endopterygota</taxon>
        <taxon>Hymenoptera</taxon>
        <taxon>Apocrita</taxon>
        <taxon>Aculeata</taxon>
        <taxon>Formicoidea</taxon>
        <taxon>Formicidae</taxon>
        <taxon>Formicinae</taxon>
        <taxon>Lasius</taxon>
        <taxon>Lasius</taxon>
    </lineage>
</organism>
<dbReference type="Proteomes" id="UP001497644">
    <property type="component" value="Chromosome 11"/>
</dbReference>
<evidence type="ECO:0000313" key="2">
    <source>
        <dbReference type="Proteomes" id="UP001497644"/>
    </source>
</evidence>
<sequence length="71" mass="8082">MSLMHLPRFMHSSQRPPLYGGWPLHAMRSRTVQTTLQGQPRNPSMDPSLCTLLYVTLKDRPTSIQDPGFTT</sequence>
<evidence type="ECO:0000313" key="1">
    <source>
        <dbReference type="EMBL" id="CAL1675675.1"/>
    </source>
</evidence>
<accession>A0AAV2N6D0</accession>
<reference evidence="1" key="1">
    <citation type="submission" date="2024-04" db="EMBL/GenBank/DDBJ databases">
        <authorList>
            <consortium name="Molecular Ecology Group"/>
        </authorList>
    </citation>
    <scope>NUCLEOTIDE SEQUENCE</scope>
</reference>
<name>A0AAV2N6D0_9HYME</name>
<dbReference type="AlphaFoldDB" id="A0AAV2N6D0"/>
<gene>
    <name evidence="1" type="ORF">LPLAT_LOCUS2002</name>
</gene>
<dbReference type="EMBL" id="OZ034834">
    <property type="protein sequence ID" value="CAL1675675.1"/>
    <property type="molecule type" value="Genomic_DNA"/>
</dbReference>